<reference evidence="3" key="2">
    <citation type="submission" date="2020-05" db="UniProtKB">
        <authorList>
            <consortium name="EnsemblMetazoa"/>
        </authorList>
    </citation>
    <scope>IDENTIFICATION</scope>
    <source>
        <strain evidence="3">wikel</strain>
    </source>
</reference>
<dbReference type="Proteomes" id="UP000001555">
    <property type="component" value="Unassembled WGS sequence"/>
</dbReference>
<evidence type="ECO:0000313" key="2">
    <source>
        <dbReference type="EMBL" id="EEC18379.1"/>
    </source>
</evidence>
<dbReference type="EMBL" id="ABJB011096093">
    <property type="status" value="NOT_ANNOTATED_CDS"/>
    <property type="molecule type" value="Genomic_DNA"/>
</dbReference>
<accession>B7QHQ7</accession>
<feature type="region of interest" description="Disordered" evidence="1">
    <location>
        <begin position="1"/>
        <end position="28"/>
    </location>
</feature>
<sequence length="120" mass="12196">MSVSEERAARPGARSLDDAAGSSDDPGWVNVGGGGVYGSGVGGVIYEAGCGGKGKGRQVRRVPRPSGLGWTTNESFCCRVLIILVLAADPSSGHDDRSTDHCAPGFSSEAKMEIVADTAG</sequence>
<keyword evidence="4" id="KW-1185">Reference proteome</keyword>
<protein>
    <submittedName>
        <fullName evidence="2 3">Uncharacterized protein</fullName>
    </submittedName>
</protein>
<evidence type="ECO:0000313" key="4">
    <source>
        <dbReference type="Proteomes" id="UP000001555"/>
    </source>
</evidence>
<dbReference type="VEuPathDB" id="VectorBase:ISCI013620"/>
<proteinExistence type="predicted"/>
<name>B7QHQ7_IXOSC</name>
<reference evidence="2 4" key="1">
    <citation type="submission" date="2008-03" db="EMBL/GenBank/DDBJ databases">
        <title>Annotation of Ixodes scapularis.</title>
        <authorList>
            <consortium name="Ixodes scapularis Genome Project Consortium"/>
            <person name="Caler E."/>
            <person name="Hannick L.I."/>
            <person name="Bidwell S."/>
            <person name="Joardar V."/>
            <person name="Thiagarajan M."/>
            <person name="Amedeo P."/>
            <person name="Galinsky K.J."/>
            <person name="Schobel S."/>
            <person name="Inman J."/>
            <person name="Hostetler J."/>
            <person name="Miller J."/>
            <person name="Hammond M."/>
            <person name="Megy K."/>
            <person name="Lawson D."/>
            <person name="Kodira C."/>
            <person name="Sutton G."/>
            <person name="Meyer J."/>
            <person name="Hill C.A."/>
            <person name="Birren B."/>
            <person name="Nene V."/>
            <person name="Collins F."/>
            <person name="Alarcon-Chaidez F."/>
            <person name="Wikel S."/>
            <person name="Strausberg R."/>
        </authorList>
    </citation>
    <scope>NUCLEOTIDE SEQUENCE [LARGE SCALE GENOMIC DNA]</scope>
    <source>
        <strain evidence="4">Wikel</strain>
        <strain evidence="2">Wikel colony</strain>
    </source>
</reference>
<organism>
    <name type="scientific">Ixodes scapularis</name>
    <name type="common">Black-legged tick</name>
    <name type="synonym">Deer tick</name>
    <dbReference type="NCBI Taxonomy" id="6945"/>
    <lineage>
        <taxon>Eukaryota</taxon>
        <taxon>Metazoa</taxon>
        <taxon>Ecdysozoa</taxon>
        <taxon>Arthropoda</taxon>
        <taxon>Chelicerata</taxon>
        <taxon>Arachnida</taxon>
        <taxon>Acari</taxon>
        <taxon>Parasitiformes</taxon>
        <taxon>Ixodida</taxon>
        <taxon>Ixodoidea</taxon>
        <taxon>Ixodidae</taxon>
        <taxon>Ixodinae</taxon>
        <taxon>Ixodes</taxon>
    </lineage>
</organism>
<dbReference type="InParanoid" id="B7QHQ7"/>
<gene>
    <name evidence="2" type="ORF">IscW_ISCW013620</name>
</gene>
<dbReference type="EMBL" id="DS940907">
    <property type="protein sequence ID" value="EEC18379.1"/>
    <property type="molecule type" value="Genomic_DNA"/>
</dbReference>
<dbReference type="HOGENOM" id="CLU_2052213_0_0_1"/>
<dbReference type="PaxDb" id="6945-B7QHQ7"/>
<evidence type="ECO:0000256" key="1">
    <source>
        <dbReference type="SAM" id="MobiDB-lite"/>
    </source>
</evidence>
<dbReference type="EnsemblMetazoa" id="ISCW013620-RA">
    <property type="protein sequence ID" value="ISCW013620-PA"/>
    <property type="gene ID" value="ISCW013620"/>
</dbReference>
<dbReference type="AlphaFoldDB" id="B7QHQ7"/>
<evidence type="ECO:0000313" key="3">
    <source>
        <dbReference type="EnsemblMetazoa" id="ISCW013620-PA"/>
    </source>
</evidence>
<dbReference type="VEuPathDB" id="VectorBase:ISCW013620"/>